<reference evidence="2 3" key="1">
    <citation type="submission" date="2013-04" db="EMBL/GenBank/DDBJ databases">
        <title>Oceanococcus atlanticus 22II-S10r2 Genome Sequencing.</title>
        <authorList>
            <person name="Lai Q."/>
            <person name="Li G."/>
            <person name="Shao Z."/>
        </authorList>
    </citation>
    <scope>NUCLEOTIDE SEQUENCE [LARGE SCALE GENOMIC DNA]</scope>
    <source>
        <strain evidence="2 3">22II-S10r2</strain>
    </source>
</reference>
<comment type="caution">
    <text evidence="2">The sequence shown here is derived from an EMBL/GenBank/DDBJ whole genome shotgun (WGS) entry which is preliminary data.</text>
</comment>
<name>A0A1Y1SF31_9GAMM</name>
<dbReference type="RefSeq" id="WP_083561336.1">
    <property type="nucleotide sequence ID" value="NZ_AQQV01000002.1"/>
</dbReference>
<sequence length="143" mass="16164">MSEERLNKLVTAALLAFIFVSCAAKSGYETAFFVLGWMAYFGCGFYVGGAIFASIMRRKVLLDTKYVLASLAFVVMWSALSFQTSVNLASLWAAAYVFIGFFLVGVVYFFSYTKVGVWLWATEEKFWNAIISRIKSWVTRRST</sequence>
<keyword evidence="1" id="KW-1133">Transmembrane helix</keyword>
<evidence type="ECO:0008006" key="4">
    <source>
        <dbReference type="Google" id="ProtNLM"/>
    </source>
</evidence>
<dbReference type="EMBL" id="AQQV01000002">
    <property type="protein sequence ID" value="ORE87142.1"/>
    <property type="molecule type" value="Genomic_DNA"/>
</dbReference>
<dbReference type="STRING" id="1317117.ATO7_08882"/>
<feature type="transmembrane region" description="Helical" evidence="1">
    <location>
        <begin position="89"/>
        <end position="110"/>
    </location>
</feature>
<evidence type="ECO:0000256" key="1">
    <source>
        <dbReference type="SAM" id="Phobius"/>
    </source>
</evidence>
<dbReference type="Proteomes" id="UP000192342">
    <property type="component" value="Unassembled WGS sequence"/>
</dbReference>
<feature type="transmembrane region" description="Helical" evidence="1">
    <location>
        <begin position="34"/>
        <end position="54"/>
    </location>
</feature>
<gene>
    <name evidence="2" type="ORF">ATO7_08882</name>
</gene>
<evidence type="ECO:0000313" key="3">
    <source>
        <dbReference type="Proteomes" id="UP000192342"/>
    </source>
</evidence>
<dbReference type="PROSITE" id="PS51257">
    <property type="entry name" value="PROKAR_LIPOPROTEIN"/>
    <property type="match status" value="1"/>
</dbReference>
<protein>
    <recommendedName>
        <fullName evidence="4">Lipoprotein</fullName>
    </recommendedName>
</protein>
<keyword evidence="1" id="KW-0472">Membrane</keyword>
<proteinExistence type="predicted"/>
<evidence type="ECO:0000313" key="2">
    <source>
        <dbReference type="EMBL" id="ORE87142.1"/>
    </source>
</evidence>
<feature type="transmembrane region" description="Helical" evidence="1">
    <location>
        <begin position="66"/>
        <end position="83"/>
    </location>
</feature>
<dbReference type="AlphaFoldDB" id="A0A1Y1SF31"/>
<keyword evidence="1" id="KW-0812">Transmembrane</keyword>
<keyword evidence="3" id="KW-1185">Reference proteome</keyword>
<organism evidence="2 3">
    <name type="scientific">Oceanococcus atlanticus</name>
    <dbReference type="NCBI Taxonomy" id="1317117"/>
    <lineage>
        <taxon>Bacteria</taxon>
        <taxon>Pseudomonadati</taxon>
        <taxon>Pseudomonadota</taxon>
        <taxon>Gammaproteobacteria</taxon>
        <taxon>Chromatiales</taxon>
        <taxon>Oceanococcaceae</taxon>
        <taxon>Oceanococcus</taxon>
    </lineage>
</organism>
<accession>A0A1Y1SF31</accession>